<dbReference type="SUPFAM" id="SSF52374">
    <property type="entry name" value="Nucleotidylyl transferase"/>
    <property type="match status" value="1"/>
</dbReference>
<evidence type="ECO:0000256" key="10">
    <source>
        <dbReference type="RuleBase" id="RU363036"/>
    </source>
</evidence>
<reference evidence="11" key="1">
    <citation type="submission" date="2021-03" db="EMBL/GenBank/DDBJ databases">
        <title>Comparative genomics and phylogenomic investigation of the class Geoglossomycetes provide insights into ecological specialization and systematics.</title>
        <authorList>
            <person name="Melie T."/>
            <person name="Pirro S."/>
            <person name="Miller A.N."/>
            <person name="Quandt A."/>
        </authorList>
    </citation>
    <scope>NUCLEOTIDE SEQUENCE</scope>
    <source>
        <strain evidence="11">GBOQ0MN5Z8</strain>
    </source>
</reference>
<evidence type="ECO:0000256" key="6">
    <source>
        <dbReference type="ARBA" id="ARBA00022840"/>
    </source>
</evidence>
<evidence type="ECO:0000256" key="2">
    <source>
        <dbReference type="ARBA" id="ARBA00005594"/>
    </source>
</evidence>
<gene>
    <name evidence="11" type="ORF">FGG08_004826</name>
</gene>
<dbReference type="PANTHER" id="PTHR43766:SF1">
    <property type="entry name" value="TRYPTOPHAN--TRNA LIGASE, MITOCHONDRIAL"/>
    <property type="match status" value="1"/>
</dbReference>
<evidence type="ECO:0000256" key="7">
    <source>
        <dbReference type="ARBA" id="ARBA00022917"/>
    </source>
</evidence>
<dbReference type="InterPro" id="IPR050203">
    <property type="entry name" value="Trp-tRNA_synthetase"/>
</dbReference>
<evidence type="ECO:0000256" key="5">
    <source>
        <dbReference type="ARBA" id="ARBA00022741"/>
    </source>
</evidence>
<keyword evidence="4 10" id="KW-0436">Ligase</keyword>
<dbReference type="GO" id="GO:0004830">
    <property type="term" value="F:tryptophan-tRNA ligase activity"/>
    <property type="evidence" value="ECO:0007669"/>
    <property type="project" value="UniProtKB-EC"/>
</dbReference>
<keyword evidence="8 10" id="KW-0030">Aminoacyl-tRNA synthetase</keyword>
<dbReference type="PANTHER" id="PTHR43766">
    <property type="entry name" value="TRYPTOPHAN--TRNA LIGASE, MITOCHONDRIAL"/>
    <property type="match status" value="1"/>
</dbReference>
<comment type="caution">
    <text evidence="11">The sequence shown here is derived from an EMBL/GenBank/DDBJ whole genome shotgun (WGS) entry which is preliminary data.</text>
</comment>
<name>A0A9P8I4X9_9PEZI</name>
<evidence type="ECO:0000256" key="8">
    <source>
        <dbReference type="ARBA" id="ARBA00023146"/>
    </source>
</evidence>
<dbReference type="InterPro" id="IPR002305">
    <property type="entry name" value="aa-tRNA-synth_Ic"/>
</dbReference>
<accession>A0A9P8I4X9</accession>
<evidence type="ECO:0000256" key="3">
    <source>
        <dbReference type="ARBA" id="ARBA00013161"/>
    </source>
</evidence>
<protein>
    <recommendedName>
        <fullName evidence="3">tryptophan--tRNA ligase</fullName>
        <ecNumber evidence="3">6.1.1.2</ecNumber>
    </recommendedName>
    <alternativeName>
        <fullName evidence="9">Tryptophanyl-tRNA synthetase</fullName>
    </alternativeName>
</protein>
<evidence type="ECO:0000256" key="1">
    <source>
        <dbReference type="ARBA" id="ARBA00004173"/>
    </source>
</evidence>
<evidence type="ECO:0000256" key="4">
    <source>
        <dbReference type="ARBA" id="ARBA00022598"/>
    </source>
</evidence>
<evidence type="ECO:0000313" key="12">
    <source>
        <dbReference type="Proteomes" id="UP000698800"/>
    </source>
</evidence>
<comment type="subcellular location">
    <subcellularLocation>
        <location evidence="1">Mitochondrion</location>
    </subcellularLocation>
</comment>
<keyword evidence="5 10" id="KW-0547">Nucleotide-binding</keyword>
<dbReference type="GO" id="GO:0005759">
    <property type="term" value="C:mitochondrial matrix"/>
    <property type="evidence" value="ECO:0007669"/>
    <property type="project" value="TreeGrafter"/>
</dbReference>
<dbReference type="AlphaFoldDB" id="A0A9P8I4X9"/>
<dbReference type="Proteomes" id="UP000698800">
    <property type="component" value="Unassembled WGS sequence"/>
</dbReference>
<dbReference type="EMBL" id="JAGHQL010000102">
    <property type="protein sequence ID" value="KAH0538625.1"/>
    <property type="molecule type" value="Genomic_DNA"/>
</dbReference>
<keyword evidence="12" id="KW-1185">Reference proteome</keyword>
<evidence type="ECO:0000256" key="9">
    <source>
        <dbReference type="ARBA" id="ARBA00030268"/>
    </source>
</evidence>
<dbReference type="EC" id="6.1.1.2" evidence="3"/>
<dbReference type="GO" id="GO:0070183">
    <property type="term" value="P:mitochondrial tryptophanyl-tRNA aminoacylation"/>
    <property type="evidence" value="ECO:0007669"/>
    <property type="project" value="TreeGrafter"/>
</dbReference>
<dbReference type="Gene3D" id="1.10.240.10">
    <property type="entry name" value="Tyrosyl-Transfer RNA Synthetase"/>
    <property type="match status" value="1"/>
</dbReference>
<comment type="similarity">
    <text evidence="2 10">Belongs to the class-I aminoacyl-tRNA synthetase family.</text>
</comment>
<keyword evidence="6 10" id="KW-0067">ATP-binding</keyword>
<proteinExistence type="inferred from homology"/>
<evidence type="ECO:0000313" key="11">
    <source>
        <dbReference type="EMBL" id="KAH0538625.1"/>
    </source>
</evidence>
<dbReference type="OrthoDB" id="15808at2759"/>
<dbReference type="GO" id="GO:0005524">
    <property type="term" value="F:ATP binding"/>
    <property type="evidence" value="ECO:0007669"/>
    <property type="project" value="UniProtKB-KW"/>
</dbReference>
<keyword evidence="7 10" id="KW-0648">Protein biosynthesis</keyword>
<sequence length="146" mass="16300">MSLRQPNLKMAKSHTDLRSKILITDTPDDIKLKIKFAMTDSLPGVSYDPESRPGLSNLIEIMSHFDEGGKSCVDIARQYESFSIRDFKNNVTDCLLGSLSGIRNEYKRLLETENGRYLDEVTMNGAERAKANADATMRVIRGAVGL</sequence>
<dbReference type="Pfam" id="PF00579">
    <property type="entry name" value="tRNA-synt_1b"/>
    <property type="match status" value="1"/>
</dbReference>
<dbReference type="FunFam" id="1.10.240.10:FF:000002">
    <property type="entry name" value="Tryptophan--tRNA ligase"/>
    <property type="match status" value="1"/>
</dbReference>
<organism evidence="11 12">
    <name type="scientific">Glutinoglossum americanum</name>
    <dbReference type="NCBI Taxonomy" id="1670608"/>
    <lineage>
        <taxon>Eukaryota</taxon>
        <taxon>Fungi</taxon>
        <taxon>Dikarya</taxon>
        <taxon>Ascomycota</taxon>
        <taxon>Pezizomycotina</taxon>
        <taxon>Geoglossomycetes</taxon>
        <taxon>Geoglossales</taxon>
        <taxon>Geoglossaceae</taxon>
        <taxon>Glutinoglossum</taxon>
    </lineage>
</organism>